<dbReference type="HAMAP" id="MF_01416">
    <property type="entry name" value="ATP_synth_delta_bact"/>
    <property type="match status" value="1"/>
</dbReference>
<evidence type="ECO:0000256" key="4">
    <source>
        <dbReference type="ARBA" id="ARBA00023065"/>
    </source>
</evidence>
<dbReference type="EMBL" id="PETS01000106">
    <property type="protein sequence ID" value="PIV50733.1"/>
    <property type="molecule type" value="Genomic_DNA"/>
</dbReference>
<proteinExistence type="inferred from homology"/>
<keyword evidence="2 7" id="KW-0813">Transport</keyword>
<evidence type="ECO:0000256" key="2">
    <source>
        <dbReference type="ARBA" id="ARBA00022448"/>
    </source>
</evidence>
<dbReference type="GO" id="GO:0045259">
    <property type="term" value="C:proton-transporting ATP synthase complex"/>
    <property type="evidence" value="ECO:0007669"/>
    <property type="project" value="UniProtKB-KW"/>
</dbReference>
<gene>
    <name evidence="7 8" type="primary">atpH</name>
    <name evidence="8" type="ORF">COS18_04170</name>
</gene>
<evidence type="ECO:0000256" key="1">
    <source>
        <dbReference type="ARBA" id="ARBA00004370"/>
    </source>
</evidence>
<comment type="subcellular location">
    <subcellularLocation>
        <location evidence="7">Cell membrane</location>
        <topology evidence="7">Peripheral membrane protein</topology>
    </subcellularLocation>
    <subcellularLocation>
        <location evidence="1">Membrane</location>
    </subcellularLocation>
</comment>
<evidence type="ECO:0000256" key="6">
    <source>
        <dbReference type="ARBA" id="ARBA00023310"/>
    </source>
</evidence>
<reference evidence="9" key="1">
    <citation type="submission" date="2017-09" db="EMBL/GenBank/DDBJ databases">
        <title>Depth-based differentiation of microbial function through sediment-hosted aquifers and enrichment of novel symbionts in the deep terrestrial subsurface.</title>
        <authorList>
            <person name="Probst A.J."/>
            <person name="Ladd B."/>
            <person name="Jarett J.K."/>
            <person name="Geller-Mcgrath D.E."/>
            <person name="Sieber C.M.K."/>
            <person name="Emerson J.B."/>
            <person name="Anantharaman K."/>
            <person name="Thomas B.C."/>
            <person name="Malmstrom R."/>
            <person name="Stieglmeier M."/>
            <person name="Klingl A."/>
            <person name="Woyke T."/>
            <person name="Ryan C.M."/>
            <person name="Banfield J.F."/>
        </authorList>
    </citation>
    <scope>NUCLEOTIDE SEQUENCE [LARGE SCALE GENOMIC DNA]</scope>
</reference>
<dbReference type="SUPFAM" id="SSF160527">
    <property type="entry name" value="V-type ATPase subunit E-like"/>
    <property type="match status" value="1"/>
</dbReference>
<keyword evidence="5 7" id="KW-0472">Membrane</keyword>
<dbReference type="GO" id="GO:0046933">
    <property type="term" value="F:proton-transporting ATP synthase activity, rotational mechanism"/>
    <property type="evidence" value="ECO:0007669"/>
    <property type="project" value="UniProtKB-UniRule"/>
</dbReference>
<keyword evidence="3 7" id="KW-0375">Hydrogen ion transport</keyword>
<keyword evidence="6 7" id="KW-0066">ATP synthesis</keyword>
<dbReference type="Proteomes" id="UP000228896">
    <property type="component" value="Unassembled WGS sequence"/>
</dbReference>
<evidence type="ECO:0000256" key="7">
    <source>
        <dbReference type="HAMAP-Rule" id="MF_01416"/>
    </source>
</evidence>
<dbReference type="NCBIfam" id="TIGR01145">
    <property type="entry name" value="ATP_synt_delta"/>
    <property type="match status" value="1"/>
</dbReference>
<dbReference type="InterPro" id="IPR000711">
    <property type="entry name" value="ATPase_OSCP/dsu"/>
</dbReference>
<organism evidence="8 9">
    <name type="scientific">Candidatus Falkowbacteria bacterium CG02_land_8_20_14_3_00_36_14</name>
    <dbReference type="NCBI Taxonomy" id="1974560"/>
    <lineage>
        <taxon>Bacteria</taxon>
        <taxon>Candidatus Falkowiibacteriota</taxon>
    </lineage>
</organism>
<dbReference type="PANTHER" id="PTHR11910">
    <property type="entry name" value="ATP SYNTHASE DELTA CHAIN"/>
    <property type="match status" value="1"/>
</dbReference>
<evidence type="ECO:0000313" key="9">
    <source>
        <dbReference type="Proteomes" id="UP000228896"/>
    </source>
</evidence>
<comment type="similarity">
    <text evidence="7">Belongs to the ATPase delta chain family.</text>
</comment>
<dbReference type="AlphaFoldDB" id="A0A2M7DLT9"/>
<dbReference type="GO" id="GO:0005886">
    <property type="term" value="C:plasma membrane"/>
    <property type="evidence" value="ECO:0007669"/>
    <property type="project" value="UniProtKB-SubCell"/>
</dbReference>
<evidence type="ECO:0000256" key="5">
    <source>
        <dbReference type="ARBA" id="ARBA00023136"/>
    </source>
</evidence>
<protein>
    <recommendedName>
        <fullName evidence="7">ATP synthase subunit delta</fullName>
    </recommendedName>
    <alternativeName>
        <fullName evidence="7">ATP synthase F(1) sector subunit delta</fullName>
    </alternativeName>
    <alternativeName>
        <fullName evidence="7">F-type ATPase subunit delta</fullName>
        <shortName evidence="7">F-ATPase subunit delta</shortName>
    </alternativeName>
</protein>
<keyword evidence="7" id="KW-0139">CF(1)</keyword>
<evidence type="ECO:0000256" key="3">
    <source>
        <dbReference type="ARBA" id="ARBA00022781"/>
    </source>
</evidence>
<comment type="function">
    <text evidence="7">F(1)F(0) ATP synthase produces ATP from ADP in the presence of a proton or sodium gradient. F-type ATPases consist of two structural domains, F(1) containing the extramembraneous catalytic core and F(0) containing the membrane proton channel, linked together by a central stalk and a peripheral stalk. During catalysis, ATP synthesis in the catalytic domain of F(1) is coupled via a rotary mechanism of the central stalk subunits to proton translocation.</text>
</comment>
<evidence type="ECO:0000313" key="8">
    <source>
        <dbReference type="EMBL" id="PIV50733.1"/>
    </source>
</evidence>
<sequence>MKISVGQYAKILYEITANKTAGAMVGILKNFASLIIKNDDLKKADLIMEKFKSLWNHENKTVVAEVVSASQHDNNYNQEINSYIKKIANAEIAETKIKIDESILGGIIIKYNDRIIDNSLKTRLIELKEALQK</sequence>
<dbReference type="Pfam" id="PF00213">
    <property type="entry name" value="OSCP"/>
    <property type="match status" value="1"/>
</dbReference>
<accession>A0A2M7DLT9</accession>
<comment type="function">
    <text evidence="7">This protein is part of the stalk that links CF(0) to CF(1). It either transmits conformational changes from CF(0) to CF(1) or is implicated in proton conduction.</text>
</comment>
<comment type="caution">
    <text evidence="8">The sequence shown here is derived from an EMBL/GenBank/DDBJ whole genome shotgun (WGS) entry which is preliminary data.</text>
</comment>
<keyword evidence="4 7" id="KW-0406">Ion transport</keyword>
<keyword evidence="7" id="KW-1003">Cell membrane</keyword>
<name>A0A2M7DLT9_9BACT</name>